<gene>
    <name evidence="11" type="ORF">PTSG_01203</name>
</gene>
<dbReference type="OrthoDB" id="273123at2759"/>
<dbReference type="PANTHER" id="PTHR13454">
    <property type="entry name" value="PROTEIN MCM10 HOMOLOG"/>
    <property type="match status" value="1"/>
</dbReference>
<evidence type="ECO:0000256" key="3">
    <source>
        <dbReference type="ARBA" id="ARBA00017770"/>
    </source>
</evidence>
<dbReference type="STRING" id="946362.F2U140"/>
<keyword evidence="5" id="KW-0479">Metal-binding</keyword>
<keyword evidence="12" id="KW-1185">Reference proteome</keyword>
<accession>F2U140</accession>
<dbReference type="OMA" id="YKMPCKA"/>
<dbReference type="GO" id="GO:0003697">
    <property type="term" value="F:single-stranded DNA binding"/>
    <property type="evidence" value="ECO:0007669"/>
    <property type="project" value="InterPro"/>
</dbReference>
<evidence type="ECO:0000256" key="1">
    <source>
        <dbReference type="ARBA" id="ARBA00004123"/>
    </source>
</evidence>
<dbReference type="InterPro" id="IPR015408">
    <property type="entry name" value="Znf_Mcm10/DnaG"/>
</dbReference>
<evidence type="ECO:0000256" key="4">
    <source>
        <dbReference type="ARBA" id="ARBA00022705"/>
    </source>
</evidence>
<evidence type="ECO:0000256" key="8">
    <source>
        <dbReference type="ARBA" id="ARBA00023242"/>
    </source>
</evidence>
<evidence type="ECO:0000256" key="7">
    <source>
        <dbReference type="ARBA" id="ARBA00022833"/>
    </source>
</evidence>
<evidence type="ECO:0000256" key="9">
    <source>
        <dbReference type="SAM" id="MobiDB-lite"/>
    </source>
</evidence>
<dbReference type="EMBL" id="GL832958">
    <property type="protein sequence ID" value="EGD80614.1"/>
    <property type="molecule type" value="Genomic_DNA"/>
</dbReference>
<feature type="compositionally biased region" description="Low complexity" evidence="9">
    <location>
        <begin position="424"/>
        <end position="456"/>
    </location>
</feature>
<dbReference type="RefSeq" id="XP_004997175.1">
    <property type="nucleotide sequence ID" value="XM_004997118.1"/>
</dbReference>
<comment type="similarity">
    <text evidence="2">Belongs to the MCM10 family.</text>
</comment>
<evidence type="ECO:0000313" key="12">
    <source>
        <dbReference type="Proteomes" id="UP000007799"/>
    </source>
</evidence>
<organism evidence="12">
    <name type="scientific">Salpingoeca rosetta (strain ATCC 50818 / BSB-021)</name>
    <dbReference type="NCBI Taxonomy" id="946362"/>
    <lineage>
        <taxon>Eukaryota</taxon>
        <taxon>Choanoflagellata</taxon>
        <taxon>Craspedida</taxon>
        <taxon>Salpingoecidae</taxon>
        <taxon>Salpingoeca</taxon>
    </lineage>
</organism>
<comment type="subcellular location">
    <subcellularLocation>
        <location evidence="1">Nucleus</location>
    </subcellularLocation>
</comment>
<keyword evidence="8" id="KW-0539">Nucleus</keyword>
<keyword evidence="7" id="KW-0862">Zinc</keyword>
<evidence type="ECO:0000256" key="6">
    <source>
        <dbReference type="ARBA" id="ARBA00022771"/>
    </source>
</evidence>
<feature type="compositionally biased region" description="Low complexity" evidence="9">
    <location>
        <begin position="68"/>
        <end position="137"/>
    </location>
</feature>
<dbReference type="GeneID" id="16077770"/>
<feature type="region of interest" description="Disordered" evidence="9">
    <location>
        <begin position="512"/>
        <end position="533"/>
    </location>
</feature>
<dbReference type="Pfam" id="PF22379">
    <property type="entry name" value="OB_MCM10"/>
    <property type="match status" value="1"/>
</dbReference>
<feature type="compositionally biased region" description="Polar residues" evidence="9">
    <location>
        <begin position="140"/>
        <end position="169"/>
    </location>
</feature>
<feature type="domain" description="Replication factor Mcm10 C-terminal" evidence="10">
    <location>
        <begin position="430"/>
        <end position="783"/>
    </location>
</feature>
<evidence type="ECO:0000256" key="2">
    <source>
        <dbReference type="ARBA" id="ARBA00009679"/>
    </source>
</evidence>
<dbReference type="Pfam" id="PF09329">
    <property type="entry name" value="zf-primase"/>
    <property type="match status" value="1"/>
</dbReference>
<keyword evidence="4" id="KW-0235">DNA replication</keyword>
<evidence type="ECO:0000313" key="11">
    <source>
        <dbReference type="EMBL" id="EGD80614.1"/>
    </source>
</evidence>
<dbReference type="Pfam" id="PF24863">
    <property type="entry name" value="zf-CCCH_Mcm10"/>
    <property type="match status" value="1"/>
</dbReference>
<dbReference type="KEGG" id="sre:PTSG_01203"/>
<evidence type="ECO:0000256" key="5">
    <source>
        <dbReference type="ARBA" id="ARBA00022723"/>
    </source>
</evidence>
<dbReference type="GO" id="GO:0003688">
    <property type="term" value="F:DNA replication origin binding"/>
    <property type="evidence" value="ECO:0007669"/>
    <property type="project" value="TreeGrafter"/>
</dbReference>
<evidence type="ECO:0000259" key="10">
    <source>
        <dbReference type="SMART" id="SM01280"/>
    </source>
</evidence>
<keyword evidence="6" id="KW-0863">Zinc-finger</keyword>
<dbReference type="GO" id="GO:0043596">
    <property type="term" value="C:nuclear replication fork"/>
    <property type="evidence" value="ECO:0007669"/>
    <property type="project" value="TreeGrafter"/>
</dbReference>
<feature type="region of interest" description="Disordered" evidence="9">
    <location>
        <begin position="67"/>
        <end position="218"/>
    </location>
</feature>
<dbReference type="InParanoid" id="F2U140"/>
<feature type="compositionally biased region" description="Acidic residues" evidence="9">
    <location>
        <begin position="12"/>
        <end position="23"/>
    </location>
</feature>
<dbReference type="Gene3D" id="2.40.50.140">
    <property type="entry name" value="Nucleic acid-binding proteins"/>
    <property type="match status" value="1"/>
</dbReference>
<dbReference type="FunCoup" id="F2U140">
    <property type="interactions" value="855"/>
</dbReference>
<dbReference type="GO" id="GO:0008270">
    <property type="term" value="F:zinc ion binding"/>
    <property type="evidence" value="ECO:0007669"/>
    <property type="project" value="UniProtKB-KW"/>
</dbReference>
<dbReference type="InterPro" id="IPR040184">
    <property type="entry name" value="Mcm10"/>
</dbReference>
<dbReference type="InterPro" id="IPR055065">
    <property type="entry name" value="OB_MCM10"/>
</dbReference>
<reference evidence="11" key="1">
    <citation type="submission" date="2009-08" db="EMBL/GenBank/DDBJ databases">
        <title>Annotation of Salpingoeca rosetta.</title>
        <authorList>
            <consortium name="The Broad Institute Genome Sequencing Platform"/>
            <person name="Russ C."/>
            <person name="Cuomo C."/>
            <person name="Burger G."/>
            <person name="Gray M.W."/>
            <person name="Holland P.W.H."/>
            <person name="King N."/>
            <person name="Lang F.B.F."/>
            <person name="Roger A.J."/>
            <person name="Ruiz-Trillo I."/>
            <person name="Young S.K."/>
            <person name="Zeng Q."/>
            <person name="Gargeya S."/>
            <person name="Alvarado L."/>
            <person name="Berlin A."/>
            <person name="Chapman S.B."/>
            <person name="Chen Z."/>
            <person name="Freedman E."/>
            <person name="Gellesch M."/>
            <person name="Goldberg J."/>
            <person name="Griggs A."/>
            <person name="Gujja S."/>
            <person name="Heilman E."/>
            <person name="Heiman D."/>
            <person name="Howarth C."/>
            <person name="Mehta T."/>
            <person name="Neiman D."/>
            <person name="Pearson M."/>
            <person name="Roberts A."/>
            <person name="Saif S."/>
            <person name="Shea T."/>
            <person name="Shenoy N."/>
            <person name="Sisk P."/>
            <person name="Stolte C."/>
            <person name="Sykes S."/>
            <person name="White J."/>
            <person name="Yandava C."/>
            <person name="Haas B."/>
            <person name="Nusbaum C."/>
            <person name="Birren B."/>
        </authorList>
    </citation>
    <scope>NUCLEOTIDE SEQUENCE [LARGE SCALE GENOMIC DNA]</scope>
    <source>
        <strain evidence="11">ATCC 50818</strain>
    </source>
</reference>
<dbReference type="AlphaFoldDB" id="F2U140"/>
<protein>
    <recommendedName>
        <fullName evidence="3">Protein MCM10 homolog</fullName>
    </recommendedName>
</protein>
<feature type="compositionally biased region" description="Basic and acidic residues" evidence="9">
    <location>
        <begin position="24"/>
        <end position="41"/>
    </location>
</feature>
<feature type="compositionally biased region" description="Low complexity" evidence="9">
    <location>
        <begin position="171"/>
        <end position="205"/>
    </location>
</feature>
<dbReference type="InterPro" id="IPR012340">
    <property type="entry name" value="NA-bd_OB-fold"/>
</dbReference>
<sequence length="786" mass="84543">MEGDSGFWATDDLSDIFGDVDEGETTKEDKKDAAEAEKEQDSAQDSAALQAQLAALEQQLAKVRGQLNKANSTKTTNNSATATINDNTTTNDNNTNNNTNSNSAANKPTPSTNATTAAAATTAARKPSTPRAAAAPTRSVRPQSTSGSQKQATPGMTTHPSSASLTAKQTAPPQRAVVPRNAPRRPGTSGSASTSGASPSAGTGAKVTTSGASNWTQSDKDEYTGLRLKNRTIGSLQLKSMMSGRKFVPIRDIVSVLRHRAKSPESATETIVTFGVVAKKSPTKQTSKGANYAIWTMSDLNHDGVGLFVSGAVHAKHWRENAGVFVGISDPVLMEERAGSRPMLTVRDESQLLMVGTCSDFAMCKAFTKDGKPCSWPVNLQLGEYCQAHVGSAYRKKKRQSRQVLNLGMGPNPNARTVLAARQRSGGRPSPSPSSSTGLARGASVVGKSASSSSSSKKAKTPMEKMKSQLRLEAVTSLSANNTFRKAMRTMTSSNPLAKKMVEHEFREAAKKRDGSFLNRPRSGVRPDTQASTSVLTATCDKLLALNGQSRPMLARGAQAGSQIQLSKARDPYARAAALARSKGGFAKVDPNAPVSPSSQDVDVDKLRKRVARREVTAAEDREARTSKRPKSSVLTAIVGDIDSEETKAMLERKSKHLDEFHEAEEKELMRMLARGEELEKMEEKMKTIKETTVVCHKCSTCKRLTMRAPKLCIDNGHAVNKVKTKKRFFQCGNCNKHTFTLGARLPGGPCPDCGKVAWNIASMFKGRRSKRPEFGVKTHFGDQPR</sequence>
<dbReference type="GO" id="GO:0006270">
    <property type="term" value="P:DNA replication initiation"/>
    <property type="evidence" value="ECO:0007669"/>
    <property type="project" value="InterPro"/>
</dbReference>
<dbReference type="PANTHER" id="PTHR13454:SF11">
    <property type="entry name" value="PROTEIN MCM10 HOMOLOG"/>
    <property type="match status" value="1"/>
</dbReference>
<name>F2U140_SALR5</name>
<feature type="region of interest" description="Disordered" evidence="9">
    <location>
        <begin position="1"/>
        <end position="47"/>
    </location>
</feature>
<dbReference type="Proteomes" id="UP000007799">
    <property type="component" value="Unassembled WGS sequence"/>
</dbReference>
<proteinExistence type="inferred from homology"/>
<feature type="region of interest" description="Disordered" evidence="9">
    <location>
        <begin position="421"/>
        <end position="468"/>
    </location>
</feature>
<dbReference type="eggNOG" id="KOG3056">
    <property type="taxonomic scope" value="Eukaryota"/>
</dbReference>
<dbReference type="InterPro" id="IPR015411">
    <property type="entry name" value="Rep_factor_Mcm10_C"/>
</dbReference>
<dbReference type="SMART" id="SM01280">
    <property type="entry name" value="Mcm10"/>
    <property type="match status" value="1"/>
</dbReference>
<feature type="compositionally biased region" description="Polar residues" evidence="9">
    <location>
        <begin position="206"/>
        <end position="217"/>
    </location>
</feature>